<dbReference type="OrthoDB" id="5125733at2759"/>
<dbReference type="EMBL" id="LFJN01000005">
    <property type="protein sequence ID" value="KPI43281.1"/>
    <property type="molecule type" value="Genomic_DNA"/>
</dbReference>
<accession>A0A0N0NPY1</accession>
<dbReference type="InterPro" id="IPR010730">
    <property type="entry name" value="HET"/>
</dbReference>
<reference evidence="2 3" key="1">
    <citation type="submission" date="2015-06" db="EMBL/GenBank/DDBJ databases">
        <title>Draft genome of the ant-associated black yeast Phialophora attae CBS 131958.</title>
        <authorList>
            <person name="Moreno L.F."/>
            <person name="Stielow B.J."/>
            <person name="de Hoog S."/>
            <person name="Vicente V.A."/>
            <person name="Weiss V.A."/>
            <person name="de Vries M."/>
            <person name="Cruz L.M."/>
            <person name="Souza E.M."/>
        </authorList>
    </citation>
    <scope>NUCLEOTIDE SEQUENCE [LARGE SCALE GENOMIC DNA]</scope>
    <source>
        <strain evidence="2 3">CBS 131958</strain>
    </source>
</reference>
<evidence type="ECO:0000313" key="3">
    <source>
        <dbReference type="Proteomes" id="UP000038010"/>
    </source>
</evidence>
<dbReference type="VEuPathDB" id="FungiDB:AB675_6992"/>
<evidence type="ECO:0000313" key="2">
    <source>
        <dbReference type="EMBL" id="KPI43281.1"/>
    </source>
</evidence>
<proteinExistence type="predicted"/>
<comment type="caution">
    <text evidence="2">The sequence shown here is derived from an EMBL/GenBank/DDBJ whole genome shotgun (WGS) entry which is preliminary data.</text>
</comment>
<dbReference type="RefSeq" id="XP_018003244.1">
    <property type="nucleotide sequence ID" value="XM_018147324.1"/>
</dbReference>
<protein>
    <recommendedName>
        <fullName evidence="1">Heterokaryon incompatibility domain-containing protein</fullName>
    </recommendedName>
</protein>
<dbReference type="Proteomes" id="UP000038010">
    <property type="component" value="Unassembled WGS sequence"/>
</dbReference>
<dbReference type="AlphaFoldDB" id="A0A0N0NPY1"/>
<organism evidence="2 3">
    <name type="scientific">Cyphellophora attinorum</name>
    <dbReference type="NCBI Taxonomy" id="1664694"/>
    <lineage>
        <taxon>Eukaryota</taxon>
        <taxon>Fungi</taxon>
        <taxon>Dikarya</taxon>
        <taxon>Ascomycota</taxon>
        <taxon>Pezizomycotina</taxon>
        <taxon>Eurotiomycetes</taxon>
        <taxon>Chaetothyriomycetidae</taxon>
        <taxon>Chaetothyriales</taxon>
        <taxon>Cyphellophoraceae</taxon>
        <taxon>Cyphellophora</taxon>
    </lineage>
</organism>
<dbReference type="GeneID" id="28739203"/>
<dbReference type="PANTHER" id="PTHR33112:SF10">
    <property type="entry name" value="TOL"/>
    <property type="match status" value="1"/>
</dbReference>
<dbReference type="PANTHER" id="PTHR33112">
    <property type="entry name" value="DOMAIN PROTEIN, PUTATIVE-RELATED"/>
    <property type="match status" value="1"/>
</dbReference>
<keyword evidence="3" id="KW-1185">Reference proteome</keyword>
<evidence type="ECO:0000259" key="1">
    <source>
        <dbReference type="Pfam" id="PF06985"/>
    </source>
</evidence>
<name>A0A0N0NPY1_9EURO</name>
<feature type="domain" description="Heterokaryon incompatibility" evidence="1">
    <location>
        <begin position="17"/>
        <end position="156"/>
    </location>
</feature>
<gene>
    <name evidence="2" type="ORF">AB675_6992</name>
</gene>
<dbReference type="STRING" id="1664694.A0A0N0NPY1"/>
<dbReference type="Pfam" id="PF06985">
    <property type="entry name" value="HET"/>
    <property type="match status" value="1"/>
</dbReference>
<sequence length="564" mass="63842">MPRLNAEVLPQWEQNIDPSLLTRTFRDAVEVARALQLRYLWIDSLCILQIGEGWVEDWQKEAARMGEVYRHAFLNIQAGRDTDAGPYGLFKTPSHRDIEPYRVEIDREVPRPRPRSSSRELPPVTIKGTHFIVEEDFARDELIGNPINRRGWVLQERLFSHRIVHFGPDQVFWECREKLACETFPEGLPKNIPQTLARAATTLARSPTVFEPKTPTRSLTSRIISPLKEDKLPLPSFPSLTCHRDLFGWFYLAELYSACSLTRETDKLVAISGLARSFGLAPAYLTESQVDVVEYLRTIAVPRARGAIASETLFVHHDERSACRPATDYLAGLWKYDLIPCLLWHVANGRQTSGLPSQRITGDLRAPSWSWASINGLINASIYQSWGAKTDGVHLAEPSFAATEPVFADAPWGQRDIQWPSADEIEAGKLPSSIRLHSSEVRPKMIRRFIRNSASVAKHRVLRCEVQCYMDDMEEFTAKLRRSGPSFEIGLLPLVGLQRRRAAWDSRTGYADEVYEYHGLVLVAKLEAGEDGQLAERLGYFCVNDTKVFGAVMAREADTEIVVV</sequence>